<gene>
    <name evidence="5" type="ORF">g.15775</name>
</gene>
<dbReference type="PANTHER" id="PTHR14882">
    <property type="entry name" value="COILED-COIL DOMAIN-CONTAINING 74A"/>
    <property type="match status" value="1"/>
</dbReference>
<proteinExistence type="predicted"/>
<sequence>MALPPITKQFPQWSRSILLPSVSYETSKSSSNSDEVFSHFNQVIQKKCPDLTLGHTEGLLFPSMSADPLLRITQLEQNLRFLQEQHQIMLMSLHQEIEQLRQRNRDLQFQLVFSKGGITIAHSGSDSSSPDDDSKPKLILSPKMLNTRPLQTEMLEREVIELKAALKEANTNNEALNTLLDQHKKQLEVTRTSDSQVKDFECRLEDAEKLIRRLRKENEDQRKEITSLRSHSFKGNSNVSRHPSGGRRGGGGGQQERFPPLHSQSYWHQSQQGHTRNSPDFPSQSNGGQRKGMERTEIVGQAAQTLPHLNRYGQPSGSNNRARYYSNGNHYNNYRSDGEGGRKYRGGRGNRESSQ</sequence>
<keyword evidence="1 2" id="KW-0175">Coiled coil</keyword>
<organism evidence="5">
    <name type="scientific">Clastoptera arizonana</name>
    <name type="common">Arizona spittle bug</name>
    <dbReference type="NCBI Taxonomy" id="38151"/>
    <lineage>
        <taxon>Eukaryota</taxon>
        <taxon>Metazoa</taxon>
        <taxon>Ecdysozoa</taxon>
        <taxon>Arthropoda</taxon>
        <taxon>Hexapoda</taxon>
        <taxon>Insecta</taxon>
        <taxon>Pterygota</taxon>
        <taxon>Neoptera</taxon>
        <taxon>Paraneoptera</taxon>
        <taxon>Hemiptera</taxon>
        <taxon>Auchenorrhyncha</taxon>
        <taxon>Cercopoidea</taxon>
        <taxon>Clastopteridae</taxon>
        <taxon>Clastoptera</taxon>
    </lineage>
</organism>
<reference evidence="5" key="1">
    <citation type="submission" date="2015-12" db="EMBL/GenBank/DDBJ databases">
        <title>De novo transcriptome assembly of four potential Pierce s Disease insect vectors from Arizona vineyards.</title>
        <authorList>
            <person name="Tassone E.E."/>
        </authorList>
    </citation>
    <scope>NUCLEOTIDE SEQUENCE</scope>
</reference>
<evidence type="ECO:0000256" key="1">
    <source>
        <dbReference type="ARBA" id="ARBA00023054"/>
    </source>
</evidence>
<feature type="domain" description="CCDC92/74 N-terminal" evidence="4">
    <location>
        <begin position="71"/>
        <end position="118"/>
    </location>
</feature>
<protein>
    <recommendedName>
        <fullName evidence="4">CCDC92/74 N-terminal domain-containing protein</fullName>
    </recommendedName>
</protein>
<dbReference type="Pfam" id="PF14916">
    <property type="entry name" value="CCDC92"/>
    <property type="match status" value="1"/>
</dbReference>
<feature type="compositionally biased region" description="Polar residues" evidence="3">
    <location>
        <begin position="227"/>
        <end position="241"/>
    </location>
</feature>
<feature type="compositionally biased region" description="Polar residues" evidence="3">
    <location>
        <begin position="262"/>
        <end position="288"/>
    </location>
</feature>
<dbReference type="PANTHER" id="PTHR14882:SF1">
    <property type="entry name" value="CCDC92 DOMAIN-CONTAINING PROTEIN"/>
    <property type="match status" value="1"/>
</dbReference>
<evidence type="ECO:0000256" key="3">
    <source>
        <dbReference type="SAM" id="MobiDB-lite"/>
    </source>
</evidence>
<evidence type="ECO:0000259" key="4">
    <source>
        <dbReference type="Pfam" id="PF14916"/>
    </source>
</evidence>
<feature type="coiled-coil region" evidence="2">
    <location>
        <begin position="83"/>
        <end position="110"/>
    </location>
</feature>
<name>A0A1B6DYM9_9HEMI</name>
<dbReference type="EMBL" id="GEDC01006515">
    <property type="protein sequence ID" value="JAS30783.1"/>
    <property type="molecule type" value="Transcribed_RNA"/>
</dbReference>
<accession>A0A1B6DYM9</accession>
<dbReference type="AlphaFoldDB" id="A0A1B6DYM9"/>
<dbReference type="InterPro" id="IPR039496">
    <property type="entry name" value="CCDC92/74_N"/>
</dbReference>
<evidence type="ECO:0000313" key="5">
    <source>
        <dbReference type="EMBL" id="JAS30783.1"/>
    </source>
</evidence>
<feature type="region of interest" description="Disordered" evidence="3">
    <location>
        <begin position="218"/>
        <end position="355"/>
    </location>
</feature>
<dbReference type="InterPro" id="IPR040370">
    <property type="entry name" value="CCDC74A/CCDC74B/CCDC92"/>
</dbReference>
<feature type="compositionally biased region" description="Polar residues" evidence="3">
    <location>
        <begin position="313"/>
        <end position="335"/>
    </location>
</feature>
<evidence type="ECO:0000256" key="2">
    <source>
        <dbReference type="SAM" id="Coils"/>
    </source>
</evidence>